<dbReference type="Gene3D" id="1.10.1040.50">
    <property type="match status" value="1"/>
</dbReference>
<dbReference type="FunFam" id="3.40.50.720:FF:000009">
    <property type="entry name" value="Fatty oxidation complex, alpha subunit"/>
    <property type="match status" value="1"/>
</dbReference>
<evidence type="ECO:0000313" key="5">
    <source>
        <dbReference type="Proteomes" id="UP001060336"/>
    </source>
</evidence>
<dbReference type="AlphaFoldDB" id="A0A9J7AUW0"/>
<feature type="domain" description="3-hydroxyacyl-CoA dehydrogenase C-terminal" evidence="2">
    <location>
        <begin position="412"/>
        <end position="495"/>
    </location>
</feature>
<organism evidence="4 5">
    <name type="scientific">Nisaea acidiphila</name>
    <dbReference type="NCBI Taxonomy" id="1862145"/>
    <lineage>
        <taxon>Bacteria</taxon>
        <taxon>Pseudomonadati</taxon>
        <taxon>Pseudomonadota</taxon>
        <taxon>Alphaproteobacteria</taxon>
        <taxon>Rhodospirillales</taxon>
        <taxon>Thalassobaculaceae</taxon>
        <taxon>Nisaea</taxon>
    </lineage>
</organism>
<sequence length="502" mass="53749">MGFDAGKAGLTVGVIGAGAMGQGIVQVSLQGEMNVVLFDAKDGAAANGKEQVVKRLERLVEKGKRTADAVAAMKDRVTVASSLADFRDCSCVVEAIFENIEVKRQVFAELEEHVADDCLLTSNTSSLPIGSIARVCKKPERVAGFHFFNPVPLMRLVEVIRGPGTEEWVMDGLCALGERMGRTPVKVKDAPGFLVNFGGRAFTTEGLAVVHEGVATPAQVDAVMRDCGHFRMGPFQLMDLTGIDVNYPVSLIVHEQYSYDPRLRTVPLHKALYDAGRFGRKTGIGHFRYDDKGQEIDPPSPDHETSAAPAVQVHVAAEAPELEDLLAGVALDETDDGSSPIVAALFGEDCATFASRMGIDHTRLVAIDVTGDISKRVTIMSAPGASEEALNAVSAALQKNGRKVTAIKDSAGFIAQRIRGMVGNLGCEMAQIGIADPDSIDLAMKLGLNYPLGPLEIVADLGVERAFVIMAAMHAVSGDDRYRPSLWLRRRAQLGLDIKTPN</sequence>
<dbReference type="SUPFAM" id="SSF48179">
    <property type="entry name" value="6-phosphogluconate dehydrogenase C-terminal domain-like"/>
    <property type="match status" value="2"/>
</dbReference>
<dbReference type="PANTHER" id="PTHR48075:SF5">
    <property type="entry name" value="3-HYDROXYBUTYRYL-COA DEHYDROGENASE"/>
    <property type="match status" value="1"/>
</dbReference>
<dbReference type="SUPFAM" id="SSF51735">
    <property type="entry name" value="NAD(P)-binding Rossmann-fold domains"/>
    <property type="match status" value="1"/>
</dbReference>
<dbReference type="Pfam" id="PF00725">
    <property type="entry name" value="3HCDH"/>
    <property type="match status" value="2"/>
</dbReference>
<dbReference type="Gene3D" id="3.40.50.720">
    <property type="entry name" value="NAD(P)-binding Rossmann-like Domain"/>
    <property type="match status" value="1"/>
</dbReference>
<dbReference type="PANTHER" id="PTHR48075">
    <property type="entry name" value="3-HYDROXYACYL-COA DEHYDROGENASE FAMILY PROTEIN"/>
    <property type="match status" value="1"/>
</dbReference>
<proteinExistence type="predicted"/>
<evidence type="ECO:0000313" key="4">
    <source>
        <dbReference type="EMBL" id="UUX50594.1"/>
    </source>
</evidence>
<dbReference type="RefSeq" id="WP_257769785.1">
    <property type="nucleotide sequence ID" value="NZ_CP102480.1"/>
</dbReference>
<dbReference type="GO" id="GO:0003857">
    <property type="term" value="F:(3S)-3-hydroxyacyl-CoA dehydrogenase (NAD+) activity"/>
    <property type="evidence" value="ECO:0007669"/>
    <property type="project" value="UniProtKB-EC"/>
</dbReference>
<evidence type="ECO:0000259" key="2">
    <source>
        <dbReference type="Pfam" id="PF00725"/>
    </source>
</evidence>
<dbReference type="EC" id="1.1.1.35" evidence="4"/>
<feature type="domain" description="3-hydroxyacyl-CoA dehydrogenase C-terminal" evidence="2">
    <location>
        <begin position="192"/>
        <end position="289"/>
    </location>
</feature>
<accession>A0A9J7AUW0</accession>
<dbReference type="InterPro" id="IPR013328">
    <property type="entry name" value="6PGD_dom2"/>
</dbReference>
<protein>
    <submittedName>
        <fullName evidence="4">3-hydroxyacyl-CoA dehydrogenase</fullName>
        <ecNumber evidence="4">1.1.1.35</ecNumber>
    </submittedName>
</protein>
<gene>
    <name evidence="4" type="ORF">NUH88_02620</name>
</gene>
<keyword evidence="5" id="KW-1185">Reference proteome</keyword>
<reference evidence="4" key="1">
    <citation type="submission" date="2022-08" db="EMBL/GenBank/DDBJ databases">
        <title>Nisaea acidiphila sp. nov., isolated from a marine algal debris and emended description of the genus Nisaea Urios et al. 2008.</title>
        <authorList>
            <person name="Kwon K."/>
        </authorList>
    </citation>
    <scope>NUCLEOTIDE SEQUENCE</scope>
    <source>
        <strain evidence="4">MEBiC11861</strain>
    </source>
</reference>
<dbReference type="InterPro" id="IPR006108">
    <property type="entry name" value="3HC_DH_C"/>
</dbReference>
<dbReference type="GO" id="GO:0006631">
    <property type="term" value="P:fatty acid metabolic process"/>
    <property type="evidence" value="ECO:0007669"/>
    <property type="project" value="InterPro"/>
</dbReference>
<dbReference type="InterPro" id="IPR008927">
    <property type="entry name" value="6-PGluconate_DH-like_C_sf"/>
</dbReference>
<feature type="domain" description="3-hydroxyacyl-CoA dehydrogenase NAD binding" evidence="3">
    <location>
        <begin position="11"/>
        <end position="189"/>
    </location>
</feature>
<dbReference type="EMBL" id="CP102480">
    <property type="protein sequence ID" value="UUX50594.1"/>
    <property type="molecule type" value="Genomic_DNA"/>
</dbReference>
<dbReference type="Pfam" id="PF02737">
    <property type="entry name" value="3HCDH_N"/>
    <property type="match status" value="1"/>
</dbReference>
<dbReference type="InterPro" id="IPR006176">
    <property type="entry name" value="3-OHacyl-CoA_DH_NAD-bd"/>
</dbReference>
<keyword evidence="1 4" id="KW-0560">Oxidoreductase</keyword>
<dbReference type="KEGG" id="naci:NUH88_02620"/>
<evidence type="ECO:0000259" key="3">
    <source>
        <dbReference type="Pfam" id="PF02737"/>
    </source>
</evidence>
<dbReference type="Proteomes" id="UP001060336">
    <property type="component" value="Chromosome"/>
</dbReference>
<dbReference type="InterPro" id="IPR036291">
    <property type="entry name" value="NAD(P)-bd_dom_sf"/>
</dbReference>
<dbReference type="GO" id="GO:0070403">
    <property type="term" value="F:NAD+ binding"/>
    <property type="evidence" value="ECO:0007669"/>
    <property type="project" value="InterPro"/>
</dbReference>
<dbReference type="NCBIfam" id="NF006124">
    <property type="entry name" value="PRK08268.1"/>
    <property type="match status" value="1"/>
</dbReference>
<dbReference type="Gene3D" id="1.10.1040.10">
    <property type="entry name" value="N-(1-d-carboxylethyl)-l-norvaline Dehydrogenase, domain 2"/>
    <property type="match status" value="1"/>
</dbReference>
<evidence type="ECO:0000256" key="1">
    <source>
        <dbReference type="ARBA" id="ARBA00023002"/>
    </source>
</evidence>
<name>A0A9J7AUW0_9PROT</name>